<feature type="transmembrane region" description="Helical" evidence="2">
    <location>
        <begin position="1378"/>
        <end position="1397"/>
    </location>
</feature>
<keyword evidence="2" id="KW-1133">Transmembrane helix</keyword>
<sequence length="1585" mass="159524">MPQGRAPGAGTARAPHRLAGVILRARPAAAASRPAPRGPRRTAPALLATLLLATLLAPLLALAGVPSGATAAAATAASATDAPAPTPAPAQATGAPSGAPSPAALRAQDAGPAVRAATPERPLVVAGVAGLEWSDVDRSRTPHLWNLVAGGDAASISVRTLSPTCPVDAWLTLSAGNRVTSGGTTPAPDVLTEGEEPPSAPVLRCRPEPSVSAVDPATADPTDSTGPARVLGWDELVAPQPDATGSYGHPGTLGDALAEVGVCATAVGRGAAVALARSDGSVDRYAPTVLPLRSSPGDAARDLGERLTACPVTVVDLGTLPDPAAERAEALAELDAAVGHLYRALPDGGRLIVSGVADTPLGPRGPGQVAVDRTRGSEAGPTWLSSAATRREGVVGTNDLSATLAAAVGVDITSFDGKPLERGEPRRLDTAGTIENRRYLETLTETVPPVTYALLGTLGAATLLCLPLVLRGRTASGRRLGTAVLTVAAMLPAAAPLATISRWWSSPAPGAVLALATVVPAVVLAIAAWALDRPLGRLLPPGRRATDTVAGDEGGSTTAATPTVWRLPLAVSALTWVVLTADGLTGTTLQEGSPLGPSLALGARFYGFGNTVFAVYAVASLVLAAALAAALQAAGRRRAAVAAVAVVGVVTVLVDGLPALGADAGGIVTLVPAFVVLLLAVAGRRPSARHVLVAAASTVAVVVAVALSAWLLPGPGGHLGRFVQRMADGDAVSLVVAKAAGAWATVANPGGALGTVLVLVVAWAVLAPGRRPWGRLAWLARAYREHALLRTTVVSLVVVAGVGSVLNDSGVVVALVVLVLGAAVLGTGAGTWTVPRRRPGAPADAAAPAVRRTPTTIAAVGGGMLLVFLLATGIVPPSSGTGTAGGQTTALGSATADAAVGSQDQPLVVVGTTGMRWTHVRPATSTAPHLSRLLADGADAAGVSMTTGAAARCEQGGWLALSAGQLAEVARERNATGAWDCPELDVVTAGERDGTAAVAGWDELAALQRGSTYEARLGRLGTALATAGTCTTAVGPGAAVALAGTDGQVTRYRTLEQAVAPGSDAFRCPVTVVDAGSTRDAETTAEGVAAVDATVGRVLDAVPSDATVLVVDVANLPGSRAALGVALVRPPADQEDRPRFLSSAATRTEGVVRLQDVPATLLDAAGVAVPTTLEDTPLVRAAVRPAGSAATADELADLTTRDHVRRSVYTWLVDVPLYAGLGLAALCLVAARLPRVRTRVGPRAWRAAETAALLLSALPAGAFLGSLGGWWRFEGATVALWVATGITTLIVAGLAALAPRRPTWAAAGVVAGITFGALTLDALAGTPLNRASPLGSAPTFGARFYGFGNPTFSVYAVAGLIFAAAVAQLLVQRGRRVLAAVAVGVIGVVALVIDVWPTLGADLGGGLVLVPAFVVVGLVASGARVTLQRFVLVAAAGVAAVAAVGVLDWLRPPAERSHLGRFVEQVVDGEAWGILARKAGYALRSVLGGVPVWVTLLVLVLAAVPLIGPASVRARFTPSWFVRAEERWPLLRPAVLAIWAMAVLGSLVNDFGVRIAMIALIPAVPLLTLVALQSADRPAPPARRG</sequence>
<feature type="transmembrane region" description="Helical" evidence="2">
    <location>
        <begin position="605"/>
        <end position="627"/>
    </location>
</feature>
<gene>
    <name evidence="3" type="ORF">DNL40_07485</name>
</gene>
<evidence type="ECO:0000313" key="3">
    <source>
        <dbReference type="EMBL" id="PZR53354.1"/>
    </source>
</evidence>
<feature type="transmembrane region" description="Helical" evidence="2">
    <location>
        <begin position="1352"/>
        <end position="1371"/>
    </location>
</feature>
<feature type="transmembrane region" description="Helical" evidence="2">
    <location>
        <begin position="567"/>
        <end position="585"/>
    </location>
</feature>
<name>A0A2W5Y5K7_9MICO</name>
<feature type="transmembrane region" description="Helical" evidence="2">
    <location>
        <begin position="1490"/>
        <end position="1509"/>
    </location>
</feature>
<feature type="transmembrane region" description="Helical" evidence="2">
    <location>
        <begin position="1430"/>
        <end position="1450"/>
    </location>
</feature>
<evidence type="ECO:0000313" key="4">
    <source>
        <dbReference type="Proteomes" id="UP000248783"/>
    </source>
</evidence>
<feature type="transmembrane region" description="Helical" evidence="2">
    <location>
        <begin position="1530"/>
        <end position="1549"/>
    </location>
</feature>
<feature type="region of interest" description="Disordered" evidence="1">
    <location>
        <begin position="80"/>
        <end position="116"/>
    </location>
</feature>
<feature type="transmembrane region" description="Helical" evidence="2">
    <location>
        <begin position="1555"/>
        <end position="1575"/>
    </location>
</feature>
<protein>
    <submittedName>
        <fullName evidence="3">Uncharacterized protein</fullName>
    </submittedName>
</protein>
<proteinExistence type="predicted"/>
<feature type="transmembrane region" description="Helical" evidence="2">
    <location>
        <begin position="1304"/>
        <end position="1324"/>
    </location>
</feature>
<feature type="transmembrane region" description="Helical" evidence="2">
    <location>
        <begin position="1403"/>
        <end position="1423"/>
    </location>
</feature>
<evidence type="ECO:0000256" key="2">
    <source>
        <dbReference type="SAM" id="Phobius"/>
    </source>
</evidence>
<keyword evidence="4" id="KW-1185">Reference proteome</keyword>
<feature type="transmembrane region" description="Helical" evidence="2">
    <location>
        <begin position="482"/>
        <end position="504"/>
    </location>
</feature>
<evidence type="ECO:0000256" key="1">
    <source>
        <dbReference type="SAM" id="MobiDB-lite"/>
    </source>
</evidence>
<dbReference type="Proteomes" id="UP000248783">
    <property type="component" value="Unassembled WGS sequence"/>
</dbReference>
<feature type="transmembrane region" description="Helical" evidence="2">
    <location>
        <begin position="812"/>
        <end position="834"/>
    </location>
</feature>
<feature type="compositionally biased region" description="Low complexity" evidence="1">
    <location>
        <begin position="80"/>
        <end position="104"/>
    </location>
</feature>
<organism evidence="3 4">
    <name type="scientific">Xylanimonas oleitrophica</name>
    <dbReference type="NCBI Taxonomy" id="2607479"/>
    <lineage>
        <taxon>Bacteria</taxon>
        <taxon>Bacillati</taxon>
        <taxon>Actinomycetota</taxon>
        <taxon>Actinomycetes</taxon>
        <taxon>Micrococcales</taxon>
        <taxon>Promicromonosporaceae</taxon>
        <taxon>Xylanimonas</taxon>
    </lineage>
</organism>
<feature type="transmembrane region" description="Helical" evidence="2">
    <location>
        <begin position="639"/>
        <end position="658"/>
    </location>
</feature>
<feature type="region of interest" description="Disordered" evidence="1">
    <location>
        <begin position="178"/>
        <end position="227"/>
    </location>
</feature>
<dbReference type="EMBL" id="QKWH01000004">
    <property type="protein sequence ID" value="PZR53354.1"/>
    <property type="molecule type" value="Genomic_DNA"/>
</dbReference>
<feature type="transmembrane region" description="Helical" evidence="2">
    <location>
        <begin position="690"/>
        <end position="712"/>
    </location>
</feature>
<feature type="transmembrane region" description="Helical" evidence="2">
    <location>
        <begin position="510"/>
        <end position="531"/>
    </location>
</feature>
<comment type="caution">
    <text evidence="3">The sequence shown here is derived from an EMBL/GenBank/DDBJ whole genome shotgun (WGS) entry which is preliminary data.</text>
</comment>
<feature type="transmembrane region" description="Helical" evidence="2">
    <location>
        <begin position="742"/>
        <end position="766"/>
    </location>
</feature>
<feature type="transmembrane region" description="Helical" evidence="2">
    <location>
        <begin position="1208"/>
        <end position="1231"/>
    </location>
</feature>
<feature type="transmembrane region" description="Helical" evidence="2">
    <location>
        <begin position="664"/>
        <end position="683"/>
    </location>
</feature>
<feature type="transmembrane region" description="Helical" evidence="2">
    <location>
        <begin position="855"/>
        <end position="875"/>
    </location>
</feature>
<feature type="transmembrane region" description="Helical" evidence="2">
    <location>
        <begin position="1278"/>
        <end position="1297"/>
    </location>
</feature>
<feature type="transmembrane region" description="Helical" evidence="2">
    <location>
        <begin position="1252"/>
        <end position="1272"/>
    </location>
</feature>
<feature type="transmembrane region" description="Helical" evidence="2">
    <location>
        <begin position="787"/>
        <end position="806"/>
    </location>
</feature>
<keyword evidence="2" id="KW-0812">Transmembrane</keyword>
<accession>A0A2W5Y5K7</accession>
<feature type="transmembrane region" description="Helical" evidence="2">
    <location>
        <begin position="450"/>
        <end position="470"/>
    </location>
</feature>
<reference evidence="3 4" key="1">
    <citation type="submission" date="2018-06" db="EMBL/GenBank/DDBJ databases">
        <title>Whole genome sequencing of a novel hydrocarbon degrading bacterial strain, PW21 isolated from oil contaminated produced water sample.</title>
        <authorList>
            <person name="Nagkirti P."/>
            <person name="Shaikh A."/>
            <person name="Gowdaman V."/>
            <person name="Engineer A.E."/>
            <person name="Dagar S."/>
            <person name="Dhakephalkar P.K."/>
        </authorList>
    </citation>
    <scope>NUCLEOTIDE SEQUENCE [LARGE SCALE GENOMIC DNA]</scope>
    <source>
        <strain evidence="3 4">PW21</strain>
    </source>
</reference>
<keyword evidence="2" id="KW-0472">Membrane</keyword>